<protein>
    <submittedName>
        <fullName evidence="8">Adenylate cyclase</fullName>
    </submittedName>
</protein>
<evidence type="ECO:0000256" key="3">
    <source>
        <dbReference type="ARBA" id="ARBA00023136"/>
    </source>
</evidence>
<feature type="transmembrane region" description="Helical" evidence="5">
    <location>
        <begin position="140"/>
        <end position="162"/>
    </location>
</feature>
<dbReference type="GO" id="GO:0006171">
    <property type="term" value="P:cAMP biosynthetic process"/>
    <property type="evidence" value="ECO:0007669"/>
    <property type="project" value="TreeGrafter"/>
</dbReference>
<keyword evidence="5" id="KW-0812">Transmembrane</keyword>
<dbReference type="Pfam" id="PF00111">
    <property type="entry name" value="Fer2"/>
    <property type="match status" value="1"/>
</dbReference>
<organism evidence="8 9">
    <name type="scientific">Roseibium suaedae</name>
    <dbReference type="NCBI Taxonomy" id="735517"/>
    <lineage>
        <taxon>Bacteria</taxon>
        <taxon>Pseudomonadati</taxon>
        <taxon>Pseudomonadota</taxon>
        <taxon>Alphaproteobacteria</taxon>
        <taxon>Hyphomicrobiales</taxon>
        <taxon>Stappiaceae</taxon>
        <taxon>Roseibium</taxon>
    </lineage>
</organism>
<dbReference type="Gene3D" id="3.30.70.1230">
    <property type="entry name" value="Nucleotide cyclase"/>
    <property type="match status" value="1"/>
</dbReference>
<dbReference type="PROSITE" id="PS51085">
    <property type="entry name" value="2FE2S_FER_2"/>
    <property type="match status" value="1"/>
</dbReference>
<accession>A0A1M7M7R6</accession>
<dbReference type="CDD" id="cd00207">
    <property type="entry name" value="fer2"/>
    <property type="match status" value="1"/>
</dbReference>
<dbReference type="GO" id="GO:0035556">
    <property type="term" value="P:intracellular signal transduction"/>
    <property type="evidence" value="ECO:0007669"/>
    <property type="project" value="InterPro"/>
</dbReference>
<dbReference type="InterPro" id="IPR029787">
    <property type="entry name" value="Nucleotide_cyclase"/>
</dbReference>
<dbReference type="Gene3D" id="3.10.20.30">
    <property type="match status" value="1"/>
</dbReference>
<dbReference type="InterPro" id="IPR036010">
    <property type="entry name" value="2Fe-2S_ferredoxin-like_sf"/>
</dbReference>
<keyword evidence="2" id="KW-1003">Cell membrane</keyword>
<comment type="subcellular location">
    <subcellularLocation>
        <location evidence="1">Cell membrane</location>
        <topology evidence="1">Multi-pass membrane protein</topology>
    </subcellularLocation>
</comment>
<feature type="coiled-coil region" evidence="4">
    <location>
        <begin position="445"/>
        <end position="472"/>
    </location>
</feature>
<feature type="transmembrane region" description="Helical" evidence="5">
    <location>
        <begin position="20"/>
        <end position="37"/>
    </location>
</feature>
<dbReference type="STRING" id="735517.SAMN05444272_3295"/>
<keyword evidence="3 5" id="KW-0472">Membrane</keyword>
<proteinExistence type="predicted"/>
<dbReference type="SUPFAM" id="SSF54292">
    <property type="entry name" value="2Fe-2S ferredoxin-like"/>
    <property type="match status" value="1"/>
</dbReference>
<evidence type="ECO:0000313" key="9">
    <source>
        <dbReference type="Proteomes" id="UP000186002"/>
    </source>
</evidence>
<dbReference type="CDD" id="cd07302">
    <property type="entry name" value="CHD"/>
    <property type="match status" value="1"/>
</dbReference>
<reference evidence="8 9" key="1">
    <citation type="submission" date="2016-11" db="EMBL/GenBank/DDBJ databases">
        <authorList>
            <person name="Jaros S."/>
            <person name="Januszkiewicz K."/>
            <person name="Wedrychowicz H."/>
        </authorList>
    </citation>
    <scope>NUCLEOTIDE SEQUENCE [LARGE SCALE GENOMIC DNA]</scope>
    <source>
        <strain evidence="8 9">DSM 22153</strain>
    </source>
</reference>
<dbReference type="OrthoDB" id="341967at2"/>
<sequence>MSKQIKHPPSSGPLEQRIRLASGLVLFSFALMHFLNHTLGNLSLQWMERGLEFFGTIWYSAAGAVLLYAALLTHVCLALWKTVKRRTWRMPVWEAAQLFLGLLIPYVLIKHIIVTRGATLQFGSTIGYKYELFSLWPSSAILQSGLLVIVWLHGCIGLHYWLRMKPWYARIRTTLACIALLIPILALTGWTSEARRVILNGQGFTAEGIASHTGRTTGLPFLTVEQKAALLEQVEIVRNGFYLIALAIFVFMIARHVYTAFSRKITIQYLDGRTVKSAPGPTLLEISRMKSIPHMSVCGGRGRCSTCRTLILAGQSRLAPPNAIERQVLKRIDARSNVRLACQFRPVDDMVVRPLFNATRPLARDGIYDRYRWGVEQPIAVMFIDLRGFTSLSEGKLPFDVVFILNRYVDGVVRTVQKAGGMVDKVMGDGVMVLFGVDSNLADGVSSALAAISALNEELAQVNKDLKDHIDKPLRIAVGMHAGTVILGRIGLEGRGGVASGLTALGDVVNVASRLEGVAKEENVVAAISHDVFEATGIWPDKPGTTRLVTVRGRQAPLAVACVDDVRQLSTPVPIPLGRSA</sequence>
<evidence type="ECO:0000259" key="6">
    <source>
        <dbReference type="PROSITE" id="PS50125"/>
    </source>
</evidence>
<dbReference type="GO" id="GO:0005886">
    <property type="term" value="C:plasma membrane"/>
    <property type="evidence" value="ECO:0007669"/>
    <property type="project" value="UniProtKB-SubCell"/>
</dbReference>
<dbReference type="SUPFAM" id="SSF55073">
    <property type="entry name" value="Nucleotide cyclase"/>
    <property type="match status" value="1"/>
</dbReference>
<dbReference type="GO" id="GO:0051536">
    <property type="term" value="F:iron-sulfur cluster binding"/>
    <property type="evidence" value="ECO:0007669"/>
    <property type="project" value="InterPro"/>
</dbReference>
<evidence type="ECO:0000256" key="5">
    <source>
        <dbReference type="SAM" id="Phobius"/>
    </source>
</evidence>
<dbReference type="RefSeq" id="WP_073014444.1">
    <property type="nucleotide sequence ID" value="NZ_FRBW01000004.1"/>
</dbReference>
<dbReference type="PANTHER" id="PTHR43081">
    <property type="entry name" value="ADENYLATE CYCLASE, TERMINAL-DIFFERENTIATION SPECIFIC-RELATED"/>
    <property type="match status" value="1"/>
</dbReference>
<name>A0A1M7M7R6_9HYPH</name>
<dbReference type="Proteomes" id="UP000186002">
    <property type="component" value="Unassembled WGS sequence"/>
</dbReference>
<dbReference type="InterPro" id="IPR050697">
    <property type="entry name" value="Adenylyl/Guanylyl_Cyclase_3/4"/>
</dbReference>
<dbReference type="InterPro" id="IPR012675">
    <property type="entry name" value="Beta-grasp_dom_sf"/>
</dbReference>
<feature type="domain" description="2Fe-2S ferredoxin-type" evidence="7">
    <location>
        <begin position="263"/>
        <end position="358"/>
    </location>
</feature>
<feature type="domain" description="Guanylate cyclase" evidence="6">
    <location>
        <begin position="380"/>
        <end position="516"/>
    </location>
</feature>
<evidence type="ECO:0000256" key="4">
    <source>
        <dbReference type="SAM" id="Coils"/>
    </source>
</evidence>
<feature type="transmembrane region" description="Helical" evidence="5">
    <location>
        <begin position="92"/>
        <end position="113"/>
    </location>
</feature>
<evidence type="ECO:0000256" key="1">
    <source>
        <dbReference type="ARBA" id="ARBA00004651"/>
    </source>
</evidence>
<keyword evidence="9" id="KW-1185">Reference proteome</keyword>
<dbReference type="Pfam" id="PF00211">
    <property type="entry name" value="Guanylate_cyc"/>
    <property type="match status" value="1"/>
</dbReference>
<keyword evidence="4" id="KW-0175">Coiled coil</keyword>
<gene>
    <name evidence="8" type="ORF">SAMN05444272_3295</name>
</gene>
<dbReference type="GO" id="GO:0004016">
    <property type="term" value="F:adenylate cyclase activity"/>
    <property type="evidence" value="ECO:0007669"/>
    <property type="project" value="UniProtKB-ARBA"/>
</dbReference>
<keyword evidence="5" id="KW-1133">Transmembrane helix</keyword>
<dbReference type="PROSITE" id="PS50125">
    <property type="entry name" value="GUANYLATE_CYCLASE_2"/>
    <property type="match status" value="1"/>
</dbReference>
<dbReference type="SMART" id="SM00044">
    <property type="entry name" value="CYCc"/>
    <property type="match status" value="1"/>
</dbReference>
<dbReference type="InterPro" id="IPR001054">
    <property type="entry name" value="A/G_cyclase"/>
</dbReference>
<dbReference type="PANTHER" id="PTHR43081:SF17">
    <property type="entry name" value="BLL5647 PROTEIN"/>
    <property type="match status" value="1"/>
</dbReference>
<dbReference type="AlphaFoldDB" id="A0A1M7M7R6"/>
<dbReference type="EMBL" id="FRBW01000004">
    <property type="protein sequence ID" value="SHM86770.1"/>
    <property type="molecule type" value="Genomic_DNA"/>
</dbReference>
<evidence type="ECO:0000259" key="7">
    <source>
        <dbReference type="PROSITE" id="PS51085"/>
    </source>
</evidence>
<feature type="transmembrane region" description="Helical" evidence="5">
    <location>
        <begin position="240"/>
        <end position="258"/>
    </location>
</feature>
<dbReference type="InterPro" id="IPR001041">
    <property type="entry name" value="2Fe-2S_ferredoxin-type"/>
</dbReference>
<evidence type="ECO:0000256" key="2">
    <source>
        <dbReference type="ARBA" id="ARBA00022475"/>
    </source>
</evidence>
<dbReference type="InterPro" id="IPR034804">
    <property type="entry name" value="SQR/QFR_C/D"/>
</dbReference>
<evidence type="ECO:0000313" key="8">
    <source>
        <dbReference type="EMBL" id="SHM86770.1"/>
    </source>
</evidence>
<dbReference type="SUPFAM" id="SSF81343">
    <property type="entry name" value="Fumarate reductase respiratory complex transmembrane subunits"/>
    <property type="match status" value="1"/>
</dbReference>
<feature type="transmembrane region" description="Helical" evidence="5">
    <location>
        <begin position="57"/>
        <end position="80"/>
    </location>
</feature>